<gene>
    <name evidence="8" type="ORF">V9T40_002552</name>
</gene>
<dbReference type="GO" id="GO:0016020">
    <property type="term" value="C:membrane"/>
    <property type="evidence" value="ECO:0007669"/>
    <property type="project" value="UniProtKB-SubCell"/>
</dbReference>
<feature type="chain" id="PRO_5042970150" description="G-protein coupled receptors family 2 profile 2 domain-containing protein" evidence="6">
    <location>
        <begin position="24"/>
        <end position="349"/>
    </location>
</feature>
<comment type="caution">
    <text evidence="8">The sequence shown here is derived from an EMBL/GenBank/DDBJ whole genome shotgun (WGS) entry which is preliminary data.</text>
</comment>
<sequence length="349" mass="39900">MCVLKFNSYVLIAFFSFLKSTKCEFLCDEYVHSNKDSQFFTIAGYTLPRSKYSQKIYESVPCPCSATQPCLRKCCLGDDVFTLSTKKCHQSNDTTDSEAQKFDSENLPNIPVGDYTLIYGSLCPSVSRSLDALKVAEDGSFELQNHYLSLQKHCIEYFEEEKDFRLLECKEKTPDASASIRKLVIILMTISIFCLIVTLFVYLSIKKLRNLPGKILICYVSSFLSTEICLIVMQFISVAHGNICLAAAYVFQFSFSATFFWLNVMCFDLWLTFRGHRFPKQTHGVDGNNKKFKLYCLYAWGVPLIISVVTMLIEISIIPGEFVKPEIGQNGCWFKSKYLNELIPNYNNK</sequence>
<evidence type="ECO:0000256" key="5">
    <source>
        <dbReference type="SAM" id="Phobius"/>
    </source>
</evidence>
<dbReference type="PROSITE" id="PS50261">
    <property type="entry name" value="G_PROTEIN_RECEP_F2_4"/>
    <property type="match status" value="1"/>
</dbReference>
<feature type="transmembrane region" description="Helical" evidence="5">
    <location>
        <begin position="249"/>
        <end position="273"/>
    </location>
</feature>
<protein>
    <recommendedName>
        <fullName evidence="7">G-protein coupled receptors family 2 profile 2 domain-containing protein</fullName>
    </recommendedName>
</protein>
<feature type="signal peptide" evidence="6">
    <location>
        <begin position="1"/>
        <end position="23"/>
    </location>
</feature>
<feature type="domain" description="G-protein coupled receptors family 2 profile 2" evidence="7">
    <location>
        <begin position="180"/>
        <end position="349"/>
    </location>
</feature>
<dbReference type="Pfam" id="PF00002">
    <property type="entry name" value="7tm_2"/>
    <property type="match status" value="1"/>
</dbReference>
<reference evidence="8 9" key="1">
    <citation type="submission" date="2024-03" db="EMBL/GenBank/DDBJ databases">
        <title>Adaptation during the transition from Ophiocordyceps entomopathogen to insect associate is accompanied by gene loss and intensified selection.</title>
        <authorList>
            <person name="Ward C.M."/>
            <person name="Onetto C.A."/>
            <person name="Borneman A.R."/>
        </authorList>
    </citation>
    <scope>NUCLEOTIDE SEQUENCE [LARGE SCALE GENOMIC DNA]</scope>
    <source>
        <strain evidence="8">AWRI1</strain>
        <tissue evidence="8">Single Adult Female</tissue>
    </source>
</reference>
<dbReference type="Gene3D" id="1.20.1070.10">
    <property type="entry name" value="Rhodopsin 7-helix transmembrane proteins"/>
    <property type="match status" value="1"/>
</dbReference>
<feature type="transmembrane region" description="Helical" evidence="5">
    <location>
        <begin position="294"/>
        <end position="318"/>
    </location>
</feature>
<dbReference type="CDD" id="cd15039">
    <property type="entry name" value="7tmB3_Methuselah-like"/>
    <property type="match status" value="1"/>
</dbReference>
<evidence type="ECO:0000256" key="6">
    <source>
        <dbReference type="SAM" id="SignalP"/>
    </source>
</evidence>
<keyword evidence="9" id="KW-1185">Reference proteome</keyword>
<keyword evidence="2 5" id="KW-0812">Transmembrane</keyword>
<dbReference type="PANTHER" id="PTHR46953">
    <property type="entry name" value="G-PROTEIN COUPLED RECEPTOR MTH-LIKE 1-RELATED"/>
    <property type="match status" value="1"/>
</dbReference>
<dbReference type="AlphaFoldDB" id="A0AAN9TKN6"/>
<keyword evidence="3 5" id="KW-1133">Transmembrane helix</keyword>
<accession>A0AAN9TKN6</accession>
<dbReference type="InterPro" id="IPR000832">
    <property type="entry name" value="GPCR_2_secretin-like"/>
</dbReference>
<dbReference type="GO" id="GO:0007166">
    <property type="term" value="P:cell surface receptor signaling pathway"/>
    <property type="evidence" value="ECO:0007669"/>
    <property type="project" value="InterPro"/>
</dbReference>
<evidence type="ECO:0000256" key="2">
    <source>
        <dbReference type="ARBA" id="ARBA00022692"/>
    </source>
</evidence>
<evidence type="ECO:0000256" key="4">
    <source>
        <dbReference type="ARBA" id="ARBA00023136"/>
    </source>
</evidence>
<keyword evidence="4 5" id="KW-0472">Membrane</keyword>
<dbReference type="SUPFAM" id="SSF81321">
    <property type="entry name" value="Family A G protein-coupled receptor-like"/>
    <property type="match status" value="1"/>
</dbReference>
<evidence type="ECO:0000259" key="7">
    <source>
        <dbReference type="PROSITE" id="PS50261"/>
    </source>
</evidence>
<dbReference type="GO" id="GO:0004930">
    <property type="term" value="F:G protein-coupled receptor activity"/>
    <property type="evidence" value="ECO:0007669"/>
    <property type="project" value="InterPro"/>
</dbReference>
<dbReference type="PANTHER" id="PTHR46953:SF1">
    <property type="entry name" value="G-PROTEIN COUPLED RECEPTOR MTH-LIKE 1-RELATED"/>
    <property type="match status" value="1"/>
</dbReference>
<dbReference type="InterPro" id="IPR017981">
    <property type="entry name" value="GPCR_2-like_7TM"/>
</dbReference>
<evidence type="ECO:0000313" key="9">
    <source>
        <dbReference type="Proteomes" id="UP001367676"/>
    </source>
</evidence>
<dbReference type="InterPro" id="IPR052808">
    <property type="entry name" value="GPCR_Mth-like"/>
</dbReference>
<keyword evidence="6" id="KW-0732">Signal</keyword>
<evidence type="ECO:0000256" key="1">
    <source>
        <dbReference type="ARBA" id="ARBA00004141"/>
    </source>
</evidence>
<proteinExistence type="predicted"/>
<comment type="subcellular location">
    <subcellularLocation>
        <location evidence="1">Membrane</location>
        <topology evidence="1">Multi-pass membrane protein</topology>
    </subcellularLocation>
</comment>
<dbReference type="Proteomes" id="UP001367676">
    <property type="component" value="Unassembled WGS sequence"/>
</dbReference>
<feature type="transmembrane region" description="Helical" evidence="5">
    <location>
        <begin position="183"/>
        <end position="203"/>
    </location>
</feature>
<evidence type="ECO:0000313" key="8">
    <source>
        <dbReference type="EMBL" id="KAK7590939.1"/>
    </source>
</evidence>
<dbReference type="EMBL" id="JBBCAQ010000022">
    <property type="protein sequence ID" value="KAK7590939.1"/>
    <property type="molecule type" value="Genomic_DNA"/>
</dbReference>
<feature type="transmembrane region" description="Helical" evidence="5">
    <location>
        <begin position="215"/>
        <end position="237"/>
    </location>
</feature>
<organism evidence="8 9">
    <name type="scientific">Parthenolecanium corni</name>
    <dbReference type="NCBI Taxonomy" id="536013"/>
    <lineage>
        <taxon>Eukaryota</taxon>
        <taxon>Metazoa</taxon>
        <taxon>Ecdysozoa</taxon>
        <taxon>Arthropoda</taxon>
        <taxon>Hexapoda</taxon>
        <taxon>Insecta</taxon>
        <taxon>Pterygota</taxon>
        <taxon>Neoptera</taxon>
        <taxon>Paraneoptera</taxon>
        <taxon>Hemiptera</taxon>
        <taxon>Sternorrhyncha</taxon>
        <taxon>Coccoidea</taxon>
        <taxon>Coccidae</taxon>
        <taxon>Parthenolecanium</taxon>
    </lineage>
</organism>
<name>A0AAN9TKN6_9HEMI</name>
<evidence type="ECO:0000256" key="3">
    <source>
        <dbReference type="ARBA" id="ARBA00022989"/>
    </source>
</evidence>